<reference evidence="2" key="2">
    <citation type="submission" date="2021-05" db="UniProtKB">
        <authorList>
            <consortium name="EnsemblPlants"/>
        </authorList>
    </citation>
    <scope>IDENTIFICATION</scope>
    <source>
        <strain evidence="2">subsp. malaccensis</strain>
    </source>
</reference>
<dbReference type="Gramene" id="Ma04_t12770.1">
    <property type="protein sequence ID" value="Ma04_p12770.1"/>
    <property type="gene ID" value="Ma04_g12770"/>
</dbReference>
<organism evidence="2 3">
    <name type="scientific">Musa acuminata subsp. malaccensis</name>
    <name type="common">Wild banana</name>
    <name type="synonym">Musa malaccensis</name>
    <dbReference type="NCBI Taxonomy" id="214687"/>
    <lineage>
        <taxon>Eukaryota</taxon>
        <taxon>Viridiplantae</taxon>
        <taxon>Streptophyta</taxon>
        <taxon>Embryophyta</taxon>
        <taxon>Tracheophyta</taxon>
        <taxon>Spermatophyta</taxon>
        <taxon>Magnoliopsida</taxon>
        <taxon>Liliopsida</taxon>
        <taxon>Zingiberales</taxon>
        <taxon>Musaceae</taxon>
        <taxon>Musa</taxon>
    </lineage>
</organism>
<keyword evidence="3" id="KW-1185">Reference proteome</keyword>
<dbReference type="EnsemblPlants" id="Ma04_t12770.1">
    <property type="protein sequence ID" value="Ma04_p12770.1"/>
    <property type="gene ID" value="Ma04_g12770"/>
</dbReference>
<sequence>MAPTRIPGLSKIMVTSKKSNQMLVILVTLPTTLRIT</sequence>
<dbReference type="InParanoid" id="A0A804IP29"/>
<evidence type="ECO:0000313" key="1">
    <source>
        <dbReference type="EMBL" id="CAG1842003.1"/>
    </source>
</evidence>
<protein>
    <submittedName>
        <fullName evidence="1">(wild Malaysian banana) hypothetical protein</fullName>
    </submittedName>
</protein>
<gene>
    <name evidence="1" type="ORF">GSMUA_117980.1</name>
</gene>
<evidence type="ECO:0000313" key="2">
    <source>
        <dbReference type="EnsemblPlants" id="Ma04_p12770.1"/>
    </source>
</evidence>
<dbReference type="EMBL" id="HG996469">
    <property type="protein sequence ID" value="CAG1842003.1"/>
    <property type="molecule type" value="Genomic_DNA"/>
</dbReference>
<dbReference type="Proteomes" id="UP000012960">
    <property type="component" value="Unplaced"/>
</dbReference>
<accession>A0A804IP29</accession>
<name>A0A804IP29_MUSAM</name>
<proteinExistence type="predicted"/>
<evidence type="ECO:0000313" key="3">
    <source>
        <dbReference type="Proteomes" id="UP000012960"/>
    </source>
</evidence>
<reference evidence="1" key="1">
    <citation type="submission" date="2021-03" db="EMBL/GenBank/DDBJ databases">
        <authorList>
            <consortium name="Genoscope - CEA"/>
            <person name="William W."/>
        </authorList>
    </citation>
    <scope>NUCLEOTIDE SEQUENCE</scope>
    <source>
        <strain evidence="1">Doubled-haploid Pahang</strain>
    </source>
</reference>
<dbReference type="AlphaFoldDB" id="A0A804IP29"/>